<sequence length="251" mass="27214">MTLSVRNVSKILGGAPVLSRLSLDVEQGRILAIVGGSGCGKSTLLRLISGLDRPSAGEIALDGSPVVGPRAEIGLVFQEPRLLPWLTVRQNVGFGLDDRETREREALVDQALERVGLTERADAWPRQLSGGQAQRAALARAIVLRPRALLLDEPFSALDAITRADLQDHLIELWDAFRPTIVLVTHDVEEAVYLADEVAVMAARPGRIAESVVVDVPRPRERRSERLDAVARRVAGALDAAIQKRPAREAG</sequence>
<dbReference type="PANTHER" id="PTHR42788">
    <property type="entry name" value="TAURINE IMPORT ATP-BINDING PROTEIN-RELATED"/>
    <property type="match status" value="1"/>
</dbReference>
<name>A0ABU1DCD3_9HYPH</name>
<reference evidence="6" key="1">
    <citation type="submission" date="2020-10" db="EMBL/GenBank/DDBJ databases">
        <authorList>
            <person name="Abbas A."/>
            <person name="Razzaq R."/>
            <person name="Waqas M."/>
            <person name="Abbas N."/>
            <person name="Nielsen T.K."/>
            <person name="Hansen L.H."/>
            <person name="Hussain S."/>
            <person name="Shahid M."/>
        </authorList>
    </citation>
    <scope>NUCLEOTIDE SEQUENCE</scope>
    <source>
        <strain evidence="6">S14</strain>
    </source>
</reference>
<evidence type="ECO:0000256" key="1">
    <source>
        <dbReference type="ARBA" id="ARBA00005417"/>
    </source>
</evidence>
<dbReference type="EMBL" id="JADBEO010000006">
    <property type="protein sequence ID" value="MDR4305752.1"/>
    <property type="molecule type" value="Genomic_DNA"/>
</dbReference>
<comment type="similarity">
    <text evidence="1">Belongs to the ABC transporter superfamily.</text>
</comment>
<keyword evidence="4 6" id="KW-0067">ATP-binding</keyword>
<dbReference type="Proteomes" id="UP001181622">
    <property type="component" value="Unassembled WGS sequence"/>
</dbReference>
<feature type="domain" description="ABC transporter" evidence="5">
    <location>
        <begin position="3"/>
        <end position="228"/>
    </location>
</feature>
<evidence type="ECO:0000313" key="6">
    <source>
        <dbReference type="EMBL" id="MDR4305752.1"/>
    </source>
</evidence>
<keyword evidence="2" id="KW-0813">Transport</keyword>
<dbReference type="InterPro" id="IPR017871">
    <property type="entry name" value="ABC_transporter-like_CS"/>
</dbReference>
<keyword evidence="7" id="KW-1185">Reference proteome</keyword>
<accession>A0ABU1DCD3</accession>
<dbReference type="PROSITE" id="PS50893">
    <property type="entry name" value="ABC_TRANSPORTER_2"/>
    <property type="match status" value="1"/>
</dbReference>
<dbReference type="PROSITE" id="PS00211">
    <property type="entry name" value="ABC_TRANSPORTER_1"/>
    <property type="match status" value="1"/>
</dbReference>
<dbReference type="GO" id="GO:0005524">
    <property type="term" value="F:ATP binding"/>
    <property type="evidence" value="ECO:0007669"/>
    <property type="project" value="UniProtKB-KW"/>
</dbReference>
<evidence type="ECO:0000259" key="5">
    <source>
        <dbReference type="PROSITE" id="PS50893"/>
    </source>
</evidence>
<evidence type="ECO:0000256" key="2">
    <source>
        <dbReference type="ARBA" id="ARBA00022448"/>
    </source>
</evidence>
<dbReference type="SMART" id="SM00382">
    <property type="entry name" value="AAA"/>
    <property type="match status" value="1"/>
</dbReference>
<dbReference type="Gene3D" id="3.40.50.300">
    <property type="entry name" value="P-loop containing nucleotide triphosphate hydrolases"/>
    <property type="match status" value="1"/>
</dbReference>
<comment type="caution">
    <text evidence="6">The sequence shown here is derived from an EMBL/GenBank/DDBJ whole genome shotgun (WGS) entry which is preliminary data.</text>
</comment>
<protein>
    <submittedName>
        <fullName evidence="6">ABC transporter ATP-binding protein</fullName>
    </submittedName>
</protein>
<dbReference type="InterPro" id="IPR027417">
    <property type="entry name" value="P-loop_NTPase"/>
</dbReference>
<evidence type="ECO:0000313" key="7">
    <source>
        <dbReference type="Proteomes" id="UP001181622"/>
    </source>
</evidence>
<keyword evidence="3" id="KW-0547">Nucleotide-binding</keyword>
<evidence type="ECO:0000256" key="3">
    <source>
        <dbReference type="ARBA" id="ARBA00022741"/>
    </source>
</evidence>
<gene>
    <name evidence="6" type="ORF">IHQ68_03825</name>
</gene>
<dbReference type="RefSeq" id="WP_309389016.1">
    <property type="nucleotide sequence ID" value="NZ_JADBEO010000006.1"/>
</dbReference>
<organism evidence="6 7">
    <name type="scientific">Chelatococcus sambhunathii</name>
    <dbReference type="NCBI Taxonomy" id="363953"/>
    <lineage>
        <taxon>Bacteria</taxon>
        <taxon>Pseudomonadati</taxon>
        <taxon>Pseudomonadota</taxon>
        <taxon>Alphaproteobacteria</taxon>
        <taxon>Hyphomicrobiales</taxon>
        <taxon>Chelatococcaceae</taxon>
        <taxon>Chelatococcus</taxon>
    </lineage>
</organism>
<dbReference type="SUPFAM" id="SSF52540">
    <property type="entry name" value="P-loop containing nucleoside triphosphate hydrolases"/>
    <property type="match status" value="1"/>
</dbReference>
<dbReference type="PANTHER" id="PTHR42788:SF19">
    <property type="entry name" value="ALIPHATIC SULFONATES IMPORT ATP-BINDING PROTEIN SSUB 2"/>
    <property type="match status" value="1"/>
</dbReference>
<dbReference type="InterPro" id="IPR003593">
    <property type="entry name" value="AAA+_ATPase"/>
</dbReference>
<dbReference type="Pfam" id="PF00005">
    <property type="entry name" value="ABC_tran"/>
    <property type="match status" value="1"/>
</dbReference>
<dbReference type="InterPro" id="IPR003439">
    <property type="entry name" value="ABC_transporter-like_ATP-bd"/>
</dbReference>
<evidence type="ECO:0000256" key="4">
    <source>
        <dbReference type="ARBA" id="ARBA00022840"/>
    </source>
</evidence>
<proteinExistence type="inferred from homology"/>
<dbReference type="CDD" id="cd03293">
    <property type="entry name" value="ABC_NrtD_SsuB_transporters"/>
    <property type="match status" value="1"/>
</dbReference>
<dbReference type="InterPro" id="IPR050166">
    <property type="entry name" value="ABC_transporter_ATP-bind"/>
</dbReference>